<evidence type="ECO:0000256" key="6">
    <source>
        <dbReference type="ARBA" id="ARBA00022989"/>
    </source>
</evidence>
<evidence type="ECO:0000313" key="11">
    <source>
        <dbReference type="Proteomes" id="UP000682892"/>
    </source>
</evidence>
<dbReference type="PaxDb" id="7159-AAEL005301-PA"/>
<dbReference type="STRING" id="7159.Q17AG9"/>
<gene>
    <name evidence="10" type="ORF">AaeL_AAEL005301</name>
</gene>
<keyword evidence="4 9" id="KW-0812">Transmembrane</keyword>
<comment type="subcellular location">
    <subcellularLocation>
        <location evidence="2">Golgi apparatus membrane</location>
        <topology evidence="2">Single-pass type I membrane protein</topology>
    </subcellularLocation>
</comment>
<reference evidence="10" key="3">
    <citation type="submission" date="2012-09" db="EMBL/GenBank/DDBJ databases">
        <authorList>
            <consortium name="VectorBase"/>
        </authorList>
    </citation>
    <scope>NUCLEOTIDE SEQUENCE</scope>
    <source>
        <strain evidence="10">Liverpool</strain>
    </source>
</reference>
<dbReference type="InterPro" id="IPR051523">
    <property type="entry name" value="KISH_domain"/>
</dbReference>
<keyword evidence="7" id="KW-0333">Golgi apparatus</keyword>
<evidence type="ECO:0000256" key="8">
    <source>
        <dbReference type="ARBA" id="ARBA00023136"/>
    </source>
</evidence>
<dbReference type="Proteomes" id="UP000682892">
    <property type="component" value="Unassembled WGS sequence"/>
</dbReference>
<dbReference type="EMBL" id="CH477335">
    <property type="protein sequence ID" value="EAT43253.1"/>
    <property type="molecule type" value="Genomic_DNA"/>
</dbReference>
<dbReference type="OMA" id="DTHRTGW"/>
<evidence type="ECO:0000256" key="1">
    <source>
        <dbReference type="ARBA" id="ARBA00002154"/>
    </source>
</evidence>
<dbReference type="eggNOG" id="KOG3808">
    <property type="taxonomic scope" value="Eukaryota"/>
</dbReference>
<evidence type="ECO:0000256" key="9">
    <source>
        <dbReference type="RuleBase" id="RU910717"/>
    </source>
</evidence>
<evidence type="ECO:0000313" key="10">
    <source>
        <dbReference type="EMBL" id="EAT43253.1"/>
    </source>
</evidence>
<evidence type="ECO:0000256" key="7">
    <source>
        <dbReference type="ARBA" id="ARBA00023034"/>
    </source>
</evidence>
<feature type="transmembrane region" description="Helical" evidence="9">
    <location>
        <begin position="12"/>
        <end position="31"/>
    </location>
</feature>
<sequence length="70" mass="7997">MSAIFSFRSLLIVILLLIYTCVYIQYLAPLLDRNTGLLGTFWKHARVGERRSPYVSVCCIVKLSVSLFVQ</sequence>
<dbReference type="HOGENOM" id="CLU_152663_1_0_1"/>
<keyword evidence="8 9" id="KW-0472">Membrane</keyword>
<reference evidence="10" key="1">
    <citation type="submission" date="2005-10" db="EMBL/GenBank/DDBJ databases">
        <authorList>
            <person name="Loftus B.J."/>
            <person name="Nene V.M."/>
            <person name="Hannick L.I."/>
            <person name="Bidwell S."/>
            <person name="Haas B."/>
            <person name="Amedeo P."/>
            <person name="Orvis J."/>
            <person name="Wortman J.R."/>
            <person name="White O.R."/>
            <person name="Salzberg S."/>
            <person name="Shumway M."/>
            <person name="Koo H."/>
            <person name="Zhao Y."/>
            <person name="Holmes M."/>
            <person name="Miller J."/>
            <person name="Schatz M."/>
            <person name="Pop M."/>
            <person name="Pai G."/>
            <person name="Utterback T."/>
            <person name="Rogers Y.-H."/>
            <person name="Kravitz S."/>
            <person name="Fraser C.M."/>
        </authorList>
    </citation>
    <scope>NUCLEOTIDE SEQUENCE</scope>
    <source>
        <strain evidence="10">Liverpool</strain>
    </source>
</reference>
<dbReference type="InterPro" id="IPR009653">
    <property type="entry name" value="Ksh1"/>
</dbReference>
<reference evidence="10" key="2">
    <citation type="journal article" date="2007" name="Science">
        <title>Genome sequence of Aedes aegypti, a major arbovirus vector.</title>
        <authorList>
            <person name="Nene V."/>
            <person name="Wortman J.R."/>
            <person name="Lawson D."/>
            <person name="Haas B."/>
            <person name="Kodira C."/>
            <person name="Tu Z.J."/>
            <person name="Loftus B."/>
            <person name="Xi Z."/>
            <person name="Megy K."/>
            <person name="Grabherr M."/>
            <person name="Ren Q."/>
            <person name="Zdobnov E.M."/>
            <person name="Lobo N.F."/>
            <person name="Campbell K.S."/>
            <person name="Brown S.E."/>
            <person name="Bonaldo M.F."/>
            <person name="Zhu J."/>
            <person name="Sinkins S.P."/>
            <person name="Hogenkamp D.G."/>
            <person name="Amedeo P."/>
            <person name="Arensburger P."/>
            <person name="Atkinson P.W."/>
            <person name="Bidwell S."/>
            <person name="Biedler J."/>
            <person name="Birney E."/>
            <person name="Bruggner R.V."/>
            <person name="Costas J."/>
            <person name="Coy M.R."/>
            <person name="Crabtree J."/>
            <person name="Crawford M."/>
            <person name="Debruyn B."/>
            <person name="Decaprio D."/>
            <person name="Eiglmeier K."/>
            <person name="Eisenstadt E."/>
            <person name="El-Dorry H."/>
            <person name="Gelbart W.M."/>
            <person name="Gomes S.L."/>
            <person name="Hammond M."/>
            <person name="Hannick L.I."/>
            <person name="Hogan J.R."/>
            <person name="Holmes M.H."/>
            <person name="Jaffe D."/>
            <person name="Johnston J.S."/>
            <person name="Kennedy R.C."/>
            <person name="Koo H."/>
            <person name="Kravitz S."/>
            <person name="Kriventseva E.V."/>
            <person name="Kulp D."/>
            <person name="Labutti K."/>
            <person name="Lee E."/>
            <person name="Li S."/>
            <person name="Lovin D.D."/>
            <person name="Mao C."/>
            <person name="Mauceli E."/>
            <person name="Menck C.F."/>
            <person name="Miller J.R."/>
            <person name="Montgomery P."/>
            <person name="Mori A."/>
            <person name="Nascimento A.L."/>
            <person name="Naveira H.F."/>
            <person name="Nusbaum C."/>
            <person name="O'leary S."/>
            <person name="Orvis J."/>
            <person name="Pertea M."/>
            <person name="Quesneville H."/>
            <person name="Reidenbach K.R."/>
            <person name="Rogers Y.H."/>
            <person name="Roth C.W."/>
            <person name="Schneider J.R."/>
            <person name="Schatz M."/>
            <person name="Shumway M."/>
            <person name="Stanke M."/>
            <person name="Stinson E.O."/>
            <person name="Tubio J.M."/>
            <person name="Vanzee J.P."/>
            <person name="Verjovski-Almeida S."/>
            <person name="Werner D."/>
            <person name="White O."/>
            <person name="Wyder S."/>
            <person name="Zeng Q."/>
            <person name="Zhao Q."/>
            <person name="Zhao Y."/>
            <person name="Hill C.A."/>
            <person name="Raikhel A.S."/>
            <person name="Soares M.B."/>
            <person name="Knudson D.L."/>
            <person name="Lee N.H."/>
            <person name="Galagan J."/>
            <person name="Salzberg S.L."/>
            <person name="Paulsen I.T."/>
            <person name="Dimopoulos G."/>
            <person name="Collins F.H."/>
            <person name="Birren B."/>
            <person name="Fraser-Liggett C.M."/>
            <person name="Severson D.W."/>
        </authorList>
    </citation>
    <scope>NUCLEOTIDE SEQUENCE [LARGE SCALE GENOMIC DNA]</scope>
    <source>
        <strain evidence="10">Liverpool</strain>
    </source>
</reference>
<comment type="function">
    <text evidence="1 9">Involved in the early part of the secretory pathway.</text>
</comment>
<accession>Q17AG9</accession>
<evidence type="ECO:0000256" key="3">
    <source>
        <dbReference type="ARBA" id="ARBA00008961"/>
    </source>
</evidence>
<keyword evidence="5" id="KW-0732">Signal</keyword>
<dbReference type="AlphaFoldDB" id="Q17AG9"/>
<dbReference type="GO" id="GO:0000139">
    <property type="term" value="C:Golgi membrane"/>
    <property type="evidence" value="ECO:0007669"/>
    <property type="project" value="UniProtKB-SubCell"/>
</dbReference>
<dbReference type="PANTHER" id="PTHR13229">
    <property type="entry name" value="PROTEIN KISH-A"/>
    <property type="match status" value="1"/>
</dbReference>
<evidence type="ECO:0000256" key="5">
    <source>
        <dbReference type="ARBA" id="ARBA00022729"/>
    </source>
</evidence>
<organism evidence="10 11">
    <name type="scientific">Aedes aegypti</name>
    <name type="common">Yellowfever mosquito</name>
    <name type="synonym">Culex aegypti</name>
    <dbReference type="NCBI Taxonomy" id="7159"/>
    <lineage>
        <taxon>Eukaryota</taxon>
        <taxon>Metazoa</taxon>
        <taxon>Ecdysozoa</taxon>
        <taxon>Arthropoda</taxon>
        <taxon>Hexapoda</taxon>
        <taxon>Insecta</taxon>
        <taxon>Pterygota</taxon>
        <taxon>Neoptera</taxon>
        <taxon>Endopterygota</taxon>
        <taxon>Diptera</taxon>
        <taxon>Nematocera</taxon>
        <taxon>Culicoidea</taxon>
        <taxon>Culicidae</taxon>
        <taxon>Culicinae</taxon>
        <taxon>Aedini</taxon>
        <taxon>Aedes</taxon>
        <taxon>Stegomyia</taxon>
    </lineage>
</organism>
<dbReference type="Pfam" id="PF06842">
    <property type="entry name" value="DUF1242"/>
    <property type="match status" value="1"/>
</dbReference>
<keyword evidence="6 9" id="KW-1133">Transmembrane helix</keyword>
<evidence type="ECO:0000256" key="4">
    <source>
        <dbReference type="ARBA" id="ARBA00022692"/>
    </source>
</evidence>
<proteinExistence type="inferred from homology"/>
<protein>
    <recommendedName>
        <fullName evidence="9">Protein kish</fullName>
    </recommendedName>
</protein>
<dbReference type="PhylomeDB" id="Q17AG9"/>
<name>Q17AG9_AEDAE</name>
<comment type="similarity">
    <text evidence="3 9">Belongs to the KISH family.</text>
</comment>
<evidence type="ECO:0000256" key="2">
    <source>
        <dbReference type="ARBA" id="ARBA00004614"/>
    </source>
</evidence>